<evidence type="ECO:0000313" key="2">
    <source>
        <dbReference type="EMBL" id="CAB3383382.1"/>
    </source>
</evidence>
<dbReference type="EMBL" id="CADEPI010000306">
    <property type="protein sequence ID" value="CAB3383382.1"/>
    <property type="molecule type" value="Genomic_DNA"/>
</dbReference>
<name>A0A8S1DS80_9INSE</name>
<organism evidence="2 3">
    <name type="scientific">Cloeon dipterum</name>
    <dbReference type="NCBI Taxonomy" id="197152"/>
    <lineage>
        <taxon>Eukaryota</taxon>
        <taxon>Metazoa</taxon>
        <taxon>Ecdysozoa</taxon>
        <taxon>Arthropoda</taxon>
        <taxon>Hexapoda</taxon>
        <taxon>Insecta</taxon>
        <taxon>Pterygota</taxon>
        <taxon>Palaeoptera</taxon>
        <taxon>Ephemeroptera</taxon>
        <taxon>Pisciforma</taxon>
        <taxon>Baetidae</taxon>
        <taxon>Cloeon</taxon>
    </lineage>
</organism>
<evidence type="ECO:0000256" key="1">
    <source>
        <dbReference type="SAM" id="SignalP"/>
    </source>
</evidence>
<feature type="chain" id="PRO_5035807147" description="Sushi domain-containing protein" evidence="1">
    <location>
        <begin position="17"/>
        <end position="150"/>
    </location>
</feature>
<reference evidence="2 3" key="1">
    <citation type="submission" date="2020-04" db="EMBL/GenBank/DDBJ databases">
        <authorList>
            <person name="Alioto T."/>
            <person name="Alioto T."/>
            <person name="Gomez Garrido J."/>
        </authorList>
    </citation>
    <scope>NUCLEOTIDE SEQUENCE [LARGE SCALE GENOMIC DNA]</scope>
</reference>
<comment type="caution">
    <text evidence="2">The sequence shown here is derived from an EMBL/GenBank/DDBJ whole genome shotgun (WGS) entry which is preliminary data.</text>
</comment>
<accession>A0A8S1DS80</accession>
<keyword evidence="1" id="KW-0732">Signal</keyword>
<protein>
    <recommendedName>
        <fullName evidence="4">Sushi domain-containing protein</fullName>
    </recommendedName>
</protein>
<keyword evidence="3" id="KW-1185">Reference proteome</keyword>
<proteinExistence type="predicted"/>
<dbReference type="Proteomes" id="UP000494165">
    <property type="component" value="Unassembled WGS sequence"/>
</dbReference>
<sequence>MRRVLLFCLFLGVASAATRCNLFHFAIENELDCGPVAPDTWKTTGSVAMCSCKWRCLQNLASDFICNDDGHWYTRDARRFDCLSCGAVDCSIPIDVYHDCKQRDRGSAVSGATRGQSLFCKCRANKRFYGLTCQADGKWSFNKRLPPCPF</sequence>
<gene>
    <name evidence="2" type="ORF">CLODIP_2_CD01397</name>
</gene>
<evidence type="ECO:0000313" key="3">
    <source>
        <dbReference type="Proteomes" id="UP000494165"/>
    </source>
</evidence>
<dbReference type="AlphaFoldDB" id="A0A8S1DS80"/>
<evidence type="ECO:0008006" key="4">
    <source>
        <dbReference type="Google" id="ProtNLM"/>
    </source>
</evidence>
<feature type="signal peptide" evidence="1">
    <location>
        <begin position="1"/>
        <end position="16"/>
    </location>
</feature>